<dbReference type="AlphaFoldDB" id="B5Y5C0"/>
<gene>
    <name evidence="2" type="ORF">PHATR_44098</name>
</gene>
<evidence type="ECO:0000313" key="2">
    <source>
        <dbReference type="EMBL" id="ACI65911.1"/>
    </source>
</evidence>
<proteinExistence type="predicted"/>
<feature type="region of interest" description="Disordered" evidence="1">
    <location>
        <begin position="588"/>
        <end position="610"/>
    </location>
</feature>
<keyword evidence="3" id="KW-1185">Reference proteome</keyword>
<feature type="region of interest" description="Disordered" evidence="1">
    <location>
        <begin position="65"/>
        <end position="86"/>
    </location>
</feature>
<dbReference type="eggNOG" id="ENOG502SFZK">
    <property type="taxonomic scope" value="Eukaryota"/>
</dbReference>
<evidence type="ECO:0000313" key="3">
    <source>
        <dbReference type="Proteomes" id="UP000000759"/>
    </source>
</evidence>
<protein>
    <submittedName>
        <fullName evidence="2">Uncharacterized protein</fullName>
    </submittedName>
</protein>
<dbReference type="EMBL" id="CP001142">
    <property type="protein sequence ID" value="ACI65911.1"/>
    <property type="molecule type" value="Genomic_DNA"/>
</dbReference>
<dbReference type="Proteomes" id="UP000000759">
    <property type="component" value="Chromosome 3"/>
</dbReference>
<dbReference type="KEGG" id="pti:PHATR_44098"/>
<organism evidence="2 3">
    <name type="scientific">Phaeodactylum tricornutum (strain CCAP 1055/1)</name>
    <dbReference type="NCBI Taxonomy" id="556484"/>
    <lineage>
        <taxon>Eukaryota</taxon>
        <taxon>Sar</taxon>
        <taxon>Stramenopiles</taxon>
        <taxon>Ochrophyta</taxon>
        <taxon>Bacillariophyta</taxon>
        <taxon>Bacillariophyceae</taxon>
        <taxon>Bacillariophycidae</taxon>
        <taxon>Naviculales</taxon>
        <taxon>Phaeodactylaceae</taxon>
        <taxon>Phaeodactylum</taxon>
    </lineage>
</organism>
<dbReference type="OrthoDB" id="193078at2759"/>
<sequence>MPIRSDGKPLECQKSRRGSWSSDEGSHPDHKNCKSSSATLDPPILVYHESARSIVFRDHLRRAVRRSESSRSDSAGIEPTVPSAVVAQTPSNQAANKKMDHISQCHTNLDPLTAFVENVEEEFGLKKAVIPAKTTIPPTEQIIGFLPKIKPLPPMLLGPNDQFGLLLNAPDGLTNPAPDDWTADEREVVELLRTQHACVKTLKNADWTPFLRRFCFPLPTRGTKPKSHDDIPPDEEHPFNSFVTSTTMLPSLGLKMRAYGSSTQYTTGVVFAMPRVFPDDDTEDEAQARTETWSWPAGYSAKTEFNIDSRGRLMNGRQEALRPFSVLREYNNDYITKSEYMISTRMVSGLSVIPYNEIFIRVGGFGRIVNNKDVASGKDCSEGGGIGRSFCRGIGLPIALFVRTATYGHLISLLRTRSRIVHAFGEHHVKGIPLLLIDPDHGVRVLTENMQLELWKIASTNLNPFQNPAIAYKTTLENTEHVSFQQKVDELIDLDESIQDKLTPGELAHLAGGFGATDESVANILKRVMMEDRRKNKKGEKEESHKLQDVVNEGLTSAVRSGDYHTSRQLLILYSLVACRAGQIIDEDDETSEDSETEKGECNTNWVGARGRQSSMGNDVDIMRRDIELVSKAKNGTKLSSGILAPPPPPPLDTDRLRSATNSDGLLAVLGAAQVLKSMQDGSAKHRTLEAVSAIEEWVTYGEQNMAFRISSWYDQRAAQGDLKIATEDKTSFLAFVSNKAITNRKSFAQKLRSAVSSTDFTDIHFLRGIYEILGHMHSPCLRLELLQYVLGLDNRYSVAHVARSVELAATCLGISMEHS</sequence>
<dbReference type="InParanoid" id="B5Y5C0"/>
<dbReference type="HOGENOM" id="CLU_316762_0_0_1"/>
<dbReference type="OMA" id="VYHESAH"/>
<dbReference type="RefSeq" id="XP_002186441.1">
    <property type="nucleotide sequence ID" value="XM_002186405.1"/>
</dbReference>
<reference evidence="2 3" key="1">
    <citation type="journal article" date="2008" name="Nature">
        <title>The Phaeodactylum genome reveals the evolutionary history of diatom genomes.</title>
        <authorList>
            <person name="Bowler C."/>
            <person name="Allen A.E."/>
            <person name="Badger J.H."/>
            <person name="Grimwood J."/>
            <person name="Jabbari K."/>
            <person name="Kuo A."/>
            <person name="Maheswari U."/>
            <person name="Martens C."/>
            <person name="Maumus F."/>
            <person name="Otillar R.P."/>
            <person name="Rayko E."/>
            <person name="Salamov A."/>
            <person name="Vandepoele K."/>
            <person name="Beszteri B."/>
            <person name="Gruber A."/>
            <person name="Heijde M."/>
            <person name="Katinka M."/>
            <person name="Mock T."/>
            <person name="Valentin K."/>
            <person name="Verret F."/>
            <person name="Berges J.A."/>
            <person name="Brownlee C."/>
            <person name="Cadoret J.P."/>
            <person name="Chiovitti A."/>
            <person name="Choi C.J."/>
            <person name="Coesel S."/>
            <person name="De Martino A."/>
            <person name="Detter J.C."/>
            <person name="Durkin C."/>
            <person name="Falciatore A."/>
            <person name="Fournet J."/>
            <person name="Haruta M."/>
            <person name="Huysman M.J."/>
            <person name="Jenkins B.D."/>
            <person name="Jiroutova K."/>
            <person name="Jorgensen R.E."/>
            <person name="Joubert Y."/>
            <person name="Kaplan A."/>
            <person name="Kroger N."/>
            <person name="Kroth P.G."/>
            <person name="La Roche J."/>
            <person name="Lindquist E."/>
            <person name="Lommer M."/>
            <person name="Martin-Jezequel V."/>
            <person name="Lopez P.J."/>
            <person name="Lucas S."/>
            <person name="Mangogna M."/>
            <person name="McGinnis K."/>
            <person name="Medlin L.K."/>
            <person name="Montsant A."/>
            <person name="Oudot-Le Secq M.P."/>
            <person name="Napoli C."/>
            <person name="Obornik M."/>
            <person name="Parker M.S."/>
            <person name="Petit J.L."/>
            <person name="Porcel B.M."/>
            <person name="Poulsen N."/>
            <person name="Robison M."/>
            <person name="Rychlewski L."/>
            <person name="Rynearson T.A."/>
            <person name="Schmutz J."/>
            <person name="Shapiro H."/>
            <person name="Siaut M."/>
            <person name="Stanley M."/>
            <person name="Sussman M.R."/>
            <person name="Taylor A.R."/>
            <person name="Vardi A."/>
            <person name="von Dassow P."/>
            <person name="Vyverman W."/>
            <person name="Willis A."/>
            <person name="Wyrwicz L.S."/>
            <person name="Rokhsar D.S."/>
            <person name="Weissenbach J."/>
            <person name="Armbrust E.V."/>
            <person name="Green B.R."/>
            <person name="Van de Peer Y."/>
            <person name="Grigoriev I.V."/>
        </authorList>
    </citation>
    <scope>NUCLEOTIDE SEQUENCE [LARGE SCALE GENOMIC DNA]</scope>
    <source>
        <strain evidence="2 3">CCAP 1055/1</strain>
    </source>
</reference>
<reference evidence="3" key="2">
    <citation type="submission" date="2008-08" db="EMBL/GenBank/DDBJ databases">
        <authorList>
            <consortium name="Diatom Consortium"/>
            <person name="Grigoriev I."/>
            <person name="Grimwood J."/>
            <person name="Kuo A."/>
            <person name="Otillar R.P."/>
            <person name="Salamov A."/>
            <person name="Detter J.C."/>
            <person name="Lindquist E."/>
            <person name="Shapiro H."/>
            <person name="Lucas S."/>
            <person name="Glavina del Rio T."/>
            <person name="Pitluck S."/>
            <person name="Rokhsar D."/>
            <person name="Bowler C."/>
        </authorList>
    </citation>
    <scope>GENOME REANNOTATION</scope>
    <source>
        <strain evidence="3">CCAP 1055/1</strain>
    </source>
</reference>
<evidence type="ECO:0000256" key="1">
    <source>
        <dbReference type="SAM" id="MobiDB-lite"/>
    </source>
</evidence>
<dbReference type="PaxDb" id="2850-Phatr44098"/>
<feature type="compositionally biased region" description="Basic and acidic residues" evidence="1">
    <location>
        <begin position="1"/>
        <end position="14"/>
    </location>
</feature>
<dbReference type="GeneID" id="7204031"/>
<feature type="region of interest" description="Disordered" evidence="1">
    <location>
        <begin position="1"/>
        <end position="39"/>
    </location>
</feature>
<accession>B5Y5C0</accession>
<name>B5Y5C0_PHATC</name>